<proteinExistence type="predicted"/>
<organism evidence="2">
    <name type="scientific">mine drainage metagenome</name>
    <dbReference type="NCBI Taxonomy" id="410659"/>
    <lineage>
        <taxon>unclassified sequences</taxon>
        <taxon>metagenomes</taxon>
        <taxon>ecological metagenomes</taxon>
    </lineage>
</organism>
<dbReference type="InterPro" id="IPR016461">
    <property type="entry name" value="COMT-like"/>
</dbReference>
<comment type="caution">
    <text evidence="2">The sequence shown here is derived from an EMBL/GenBank/DDBJ whole genome shotgun (WGS) entry which is preliminary data.</text>
</comment>
<keyword evidence="2" id="KW-0808">Transferase</keyword>
<keyword evidence="2" id="KW-0489">Methyltransferase</keyword>
<sequence length="133" mass="14618">MDLGAGSGKVESLLFERIPGIRVVGVDNSSAMLDLARARLQPYGDRFLAVPGDVACLSRIALPTPNWRAVIAVQSLHHLAADEMRSVYGWVYAHLQPGGLFLLLDRLQVVSEATFWLMRSAWLRLDHLHGTAG</sequence>
<feature type="non-terminal residue" evidence="2">
    <location>
        <position position="133"/>
    </location>
</feature>
<dbReference type="CDD" id="cd02440">
    <property type="entry name" value="AdoMet_MTases"/>
    <property type="match status" value="1"/>
</dbReference>
<dbReference type="GO" id="GO:0046539">
    <property type="term" value="F:histamine N-methyltransferase activity"/>
    <property type="evidence" value="ECO:0007669"/>
    <property type="project" value="UniProtKB-EC"/>
</dbReference>
<protein>
    <submittedName>
        <fullName evidence="2">Methyltransferase type 12 domain protein</fullName>
        <ecNumber evidence="2">2.1.1.8</ecNumber>
    </submittedName>
</protein>
<reference evidence="2" key="1">
    <citation type="submission" date="2013-08" db="EMBL/GenBank/DDBJ databases">
        <authorList>
            <person name="Mendez C."/>
            <person name="Richter M."/>
            <person name="Ferrer M."/>
            <person name="Sanchez J."/>
        </authorList>
    </citation>
    <scope>NUCLEOTIDE SEQUENCE</scope>
</reference>
<evidence type="ECO:0000259" key="1">
    <source>
        <dbReference type="Pfam" id="PF13649"/>
    </source>
</evidence>
<reference evidence="2" key="2">
    <citation type="journal article" date="2014" name="ISME J.">
        <title>Microbial stratification in low pH oxic and suboxic macroscopic growths along an acid mine drainage.</title>
        <authorList>
            <person name="Mendez-Garcia C."/>
            <person name="Mesa V."/>
            <person name="Sprenger R.R."/>
            <person name="Richter M."/>
            <person name="Diez M.S."/>
            <person name="Solano J."/>
            <person name="Bargiela R."/>
            <person name="Golyshina O.V."/>
            <person name="Manteca A."/>
            <person name="Ramos J.L."/>
            <person name="Gallego J.R."/>
            <person name="Llorente I."/>
            <person name="Martins Dos Santos V.A."/>
            <person name="Jensen O.N."/>
            <person name="Pelaez A.I."/>
            <person name="Sanchez J."/>
            <person name="Ferrer M."/>
        </authorList>
    </citation>
    <scope>NUCLEOTIDE SEQUENCE</scope>
</reference>
<gene>
    <name evidence="2" type="ORF">B2A_10051</name>
</gene>
<dbReference type="Gene3D" id="3.40.50.150">
    <property type="entry name" value="Vaccinia Virus protein VP39"/>
    <property type="match status" value="1"/>
</dbReference>
<dbReference type="EC" id="2.1.1.8" evidence="2"/>
<dbReference type="InterPro" id="IPR029063">
    <property type="entry name" value="SAM-dependent_MTases_sf"/>
</dbReference>
<accession>T1AQN5</accession>
<name>T1AQN5_9ZZZZ</name>
<dbReference type="PROSITE" id="PS51683">
    <property type="entry name" value="SAM_OMT_II"/>
    <property type="match status" value="1"/>
</dbReference>
<dbReference type="AlphaFoldDB" id="T1AQN5"/>
<dbReference type="Pfam" id="PF13649">
    <property type="entry name" value="Methyltransf_25"/>
    <property type="match status" value="1"/>
</dbReference>
<evidence type="ECO:0000313" key="2">
    <source>
        <dbReference type="EMBL" id="EQD43034.1"/>
    </source>
</evidence>
<feature type="domain" description="Methyltransferase" evidence="1">
    <location>
        <begin position="1"/>
        <end position="99"/>
    </location>
</feature>
<dbReference type="GO" id="GO:0032259">
    <property type="term" value="P:methylation"/>
    <property type="evidence" value="ECO:0007669"/>
    <property type="project" value="UniProtKB-KW"/>
</dbReference>
<dbReference type="EMBL" id="AUZZ01007253">
    <property type="protein sequence ID" value="EQD43034.1"/>
    <property type="molecule type" value="Genomic_DNA"/>
</dbReference>
<dbReference type="SUPFAM" id="SSF53335">
    <property type="entry name" value="S-adenosyl-L-methionine-dependent methyltransferases"/>
    <property type="match status" value="1"/>
</dbReference>
<dbReference type="InterPro" id="IPR041698">
    <property type="entry name" value="Methyltransf_25"/>
</dbReference>